<comment type="function">
    <text evidence="4">Involved in the assembly process of the P-ring formation. It may associate with FlgF on the rod constituting a structure essential for the P-ring assembly or may act as a modulator protein for the P-ring assembly.</text>
</comment>
<evidence type="ECO:0000256" key="3">
    <source>
        <dbReference type="ARBA" id="ARBA00022764"/>
    </source>
</evidence>
<evidence type="ECO:0000256" key="1">
    <source>
        <dbReference type="ARBA" id="ARBA00004418"/>
    </source>
</evidence>
<comment type="subcellular location">
    <subcellularLocation>
        <location evidence="1 4">Periplasm</location>
    </subcellularLocation>
</comment>
<keyword evidence="6" id="KW-0969">Cilium</keyword>
<dbReference type="Pfam" id="PF13144">
    <property type="entry name" value="ChapFlgA"/>
    <property type="match status" value="1"/>
</dbReference>
<keyword evidence="4" id="KW-1005">Bacterial flagellum biogenesis</keyword>
<evidence type="ECO:0000313" key="6">
    <source>
        <dbReference type="EMBL" id="MDI9234663.1"/>
    </source>
</evidence>
<dbReference type="CDD" id="cd11614">
    <property type="entry name" value="SAF_CpaB_FlgA_like"/>
    <property type="match status" value="1"/>
</dbReference>
<keyword evidence="6" id="KW-0282">Flagellum</keyword>
<dbReference type="Gene3D" id="2.30.30.760">
    <property type="match status" value="1"/>
</dbReference>
<dbReference type="InterPro" id="IPR017585">
    <property type="entry name" value="SAF_FlgA"/>
</dbReference>
<evidence type="ECO:0000259" key="5">
    <source>
        <dbReference type="SMART" id="SM00858"/>
    </source>
</evidence>
<accession>A0ABT6X9I8</accession>
<name>A0ABT6X9I8_9BURK</name>
<sequence>MKSLDLVRVLVALLSCLTLPSQAGWTPQTRDSVQRFLSAHPSLEGRTFTVEWADPRVDFPICEHAPRVTLQGRERAWGQVFLSLRCEAGRPWTRPVSIYVAVKGRFLIAAQPLRAGQALMPGDWQWANGDLAKLGESAMDDPEQLKGMELIRPQQAGNPLRLNDFRSMTVIKSGDQVRVTLLGRGFAVSATGQALADASAGGTVRVRTAEGKILQGTAVSSGSVEVVLE</sequence>
<reference evidence="6" key="1">
    <citation type="submission" date="2023-05" db="EMBL/GenBank/DDBJ databases">
        <title>Limnohabitans sp. strain HM2-2 Genome sequencing and assembly.</title>
        <authorList>
            <person name="Jung Y."/>
        </authorList>
    </citation>
    <scope>NUCLEOTIDE SEQUENCE</scope>
    <source>
        <strain evidence="6">HM2-2</strain>
    </source>
</reference>
<keyword evidence="2 4" id="KW-0732">Signal</keyword>
<dbReference type="Pfam" id="PF17656">
    <property type="entry name" value="ChapFlgA_N"/>
    <property type="match status" value="1"/>
</dbReference>
<feature type="domain" description="SAF" evidence="5">
    <location>
        <begin position="104"/>
        <end position="166"/>
    </location>
</feature>
<dbReference type="Proteomes" id="UP001431902">
    <property type="component" value="Unassembled WGS sequence"/>
</dbReference>
<evidence type="ECO:0000313" key="7">
    <source>
        <dbReference type="Proteomes" id="UP001431902"/>
    </source>
</evidence>
<dbReference type="InterPro" id="IPR039246">
    <property type="entry name" value="Flagellar_FlgA"/>
</dbReference>
<dbReference type="InterPro" id="IPR041231">
    <property type="entry name" value="FlgA_N"/>
</dbReference>
<dbReference type="PANTHER" id="PTHR36307">
    <property type="entry name" value="FLAGELLA BASAL BODY P-RING FORMATION PROTEIN FLGA"/>
    <property type="match status" value="1"/>
</dbReference>
<evidence type="ECO:0000256" key="2">
    <source>
        <dbReference type="ARBA" id="ARBA00022729"/>
    </source>
</evidence>
<keyword evidence="6" id="KW-0966">Cell projection</keyword>
<dbReference type="NCBIfam" id="TIGR03170">
    <property type="entry name" value="flgA_cterm"/>
    <property type="match status" value="1"/>
</dbReference>
<dbReference type="PANTHER" id="PTHR36307:SF1">
    <property type="entry name" value="FLAGELLA BASAL BODY P-RING FORMATION PROTEIN FLGA"/>
    <property type="match status" value="1"/>
</dbReference>
<protein>
    <recommendedName>
        <fullName evidence="4">Flagella basal body P-ring formation protein FlgA</fullName>
    </recommendedName>
</protein>
<dbReference type="InterPro" id="IPR013974">
    <property type="entry name" value="SAF"/>
</dbReference>
<gene>
    <name evidence="6" type="primary">flgA</name>
    <name evidence="6" type="ORF">QLQ16_12565</name>
</gene>
<keyword evidence="3 4" id="KW-0574">Periplasm</keyword>
<feature type="chain" id="PRO_5044971081" description="Flagella basal body P-ring formation protein FlgA" evidence="4">
    <location>
        <begin position="24"/>
        <end position="229"/>
    </location>
</feature>
<evidence type="ECO:0000256" key="4">
    <source>
        <dbReference type="RuleBase" id="RU362063"/>
    </source>
</evidence>
<keyword evidence="7" id="KW-1185">Reference proteome</keyword>
<comment type="caution">
    <text evidence="6">The sequence shown here is derived from an EMBL/GenBank/DDBJ whole genome shotgun (WGS) entry which is preliminary data.</text>
</comment>
<dbReference type="RefSeq" id="WP_283225005.1">
    <property type="nucleotide sequence ID" value="NZ_JASGBH010000009.1"/>
</dbReference>
<dbReference type="SMART" id="SM00858">
    <property type="entry name" value="SAF"/>
    <property type="match status" value="1"/>
</dbReference>
<organism evidence="6 7">
    <name type="scientific">Limnohabitans lacus</name>
    <dbReference type="NCBI Taxonomy" id="3045173"/>
    <lineage>
        <taxon>Bacteria</taxon>
        <taxon>Pseudomonadati</taxon>
        <taxon>Pseudomonadota</taxon>
        <taxon>Betaproteobacteria</taxon>
        <taxon>Burkholderiales</taxon>
        <taxon>Comamonadaceae</taxon>
        <taxon>Limnohabitans</taxon>
    </lineage>
</organism>
<comment type="similarity">
    <text evidence="4">Belongs to the FlgA family.</text>
</comment>
<dbReference type="EMBL" id="JASGBH010000009">
    <property type="protein sequence ID" value="MDI9234663.1"/>
    <property type="molecule type" value="Genomic_DNA"/>
</dbReference>
<proteinExistence type="inferred from homology"/>
<feature type="signal peptide" evidence="4">
    <location>
        <begin position="1"/>
        <end position="23"/>
    </location>
</feature>